<organism evidence="17">
    <name type="scientific">Fopius arisanus</name>
    <dbReference type="NCBI Taxonomy" id="64838"/>
    <lineage>
        <taxon>Eukaryota</taxon>
        <taxon>Metazoa</taxon>
        <taxon>Ecdysozoa</taxon>
        <taxon>Arthropoda</taxon>
        <taxon>Hexapoda</taxon>
        <taxon>Insecta</taxon>
        <taxon>Pterygota</taxon>
        <taxon>Neoptera</taxon>
        <taxon>Endopterygota</taxon>
        <taxon>Hymenoptera</taxon>
        <taxon>Apocrita</taxon>
        <taxon>Ichneumonoidea</taxon>
        <taxon>Braconidae</taxon>
        <taxon>Opiinae</taxon>
        <taxon>Fopius</taxon>
    </lineage>
</organism>
<keyword evidence="4" id="KW-0723">Serine/threonine-protein kinase</keyword>
<dbReference type="PANTHER" id="PTHR24351">
    <property type="entry name" value="RIBOSOMAL PROTEIN S6 KINASE"/>
    <property type="match status" value="1"/>
</dbReference>
<feature type="compositionally biased region" description="Polar residues" evidence="13">
    <location>
        <begin position="142"/>
        <end position="152"/>
    </location>
</feature>
<keyword evidence="7 12" id="KW-0547">Nucleotide-binding</keyword>
<dbReference type="OrthoDB" id="63267at2759"/>
<evidence type="ECO:0000259" key="16">
    <source>
        <dbReference type="PROSITE" id="PS51285"/>
    </source>
</evidence>
<dbReference type="EC" id="2.7.11.1" evidence="2"/>
<evidence type="ECO:0000256" key="6">
    <source>
        <dbReference type="ARBA" id="ARBA00022679"/>
    </source>
</evidence>
<feature type="domain" description="AGC-kinase C-terminal" evidence="16">
    <location>
        <begin position="448"/>
        <end position="527"/>
    </location>
</feature>
<evidence type="ECO:0000313" key="18">
    <source>
        <dbReference type="Proteomes" id="UP000694866"/>
    </source>
</evidence>
<dbReference type="InterPro" id="IPR000961">
    <property type="entry name" value="AGC-kinase_C"/>
</dbReference>
<dbReference type="KEGG" id="fas:105265410"/>
<dbReference type="EMBL" id="GBYB01009379">
    <property type="protein sequence ID" value="JAG79146.1"/>
    <property type="molecule type" value="Transcribed_RNA"/>
</dbReference>
<dbReference type="FunFam" id="2.30.29.30:FF:000404">
    <property type="entry name" value="Non-specific serine/threonine protein kinase"/>
    <property type="match status" value="1"/>
</dbReference>
<dbReference type="GO" id="GO:0008582">
    <property type="term" value="P:regulation of synaptic assembly at neuromuscular junction"/>
    <property type="evidence" value="ECO:0007669"/>
    <property type="project" value="UniProtKB-ARBA"/>
</dbReference>
<dbReference type="RefSeq" id="XP_011301178.1">
    <property type="nucleotide sequence ID" value="XM_011302876.1"/>
</dbReference>
<dbReference type="Pfam" id="PF00069">
    <property type="entry name" value="Pkinase"/>
    <property type="match status" value="1"/>
</dbReference>
<proteinExistence type="inferred from homology"/>
<dbReference type="Gene3D" id="2.30.29.30">
    <property type="entry name" value="Pleckstrin-homology domain (PH domain)/Phosphotyrosine-binding domain (PTB)"/>
    <property type="match status" value="1"/>
</dbReference>
<dbReference type="InterPro" id="IPR001849">
    <property type="entry name" value="PH_domain"/>
</dbReference>
<dbReference type="CTD" id="41957"/>
<keyword evidence="8 19" id="KW-0418">Kinase</keyword>
<dbReference type="PROSITE" id="PS00108">
    <property type="entry name" value="PROTEIN_KINASE_ST"/>
    <property type="match status" value="1"/>
</dbReference>
<protein>
    <recommendedName>
        <fullName evidence="2">non-specific serine/threonine protein kinase</fullName>
        <ecNumber evidence="2">2.7.11.1</ecNumber>
    </recommendedName>
</protein>
<evidence type="ECO:0000313" key="17">
    <source>
        <dbReference type="EMBL" id="JAG79146.1"/>
    </source>
</evidence>
<keyword evidence="5" id="KW-0597">Phosphoprotein</keyword>
<accession>A0A0C9QZY5</accession>
<dbReference type="CDD" id="cd01241">
    <property type="entry name" value="PH_PKB"/>
    <property type="match status" value="1"/>
</dbReference>
<feature type="domain" description="PH" evidence="14">
    <location>
        <begin position="10"/>
        <end position="114"/>
    </location>
</feature>
<evidence type="ECO:0000259" key="14">
    <source>
        <dbReference type="PROSITE" id="PS50003"/>
    </source>
</evidence>
<dbReference type="InterPro" id="IPR017892">
    <property type="entry name" value="Pkinase_C"/>
</dbReference>
<evidence type="ECO:0000256" key="7">
    <source>
        <dbReference type="ARBA" id="ARBA00022741"/>
    </source>
</evidence>
<evidence type="ECO:0000256" key="2">
    <source>
        <dbReference type="ARBA" id="ARBA00012513"/>
    </source>
</evidence>
<evidence type="ECO:0000256" key="4">
    <source>
        <dbReference type="ARBA" id="ARBA00022527"/>
    </source>
</evidence>
<evidence type="ECO:0000256" key="12">
    <source>
        <dbReference type="PROSITE-ProRule" id="PRU10141"/>
    </source>
</evidence>
<reference evidence="19" key="2">
    <citation type="submission" date="2025-04" db="UniProtKB">
        <authorList>
            <consortium name="RefSeq"/>
        </authorList>
    </citation>
    <scope>IDENTIFICATION</scope>
    <source>
        <strain evidence="19">USDA-PBARC FA_bdor</strain>
        <tissue evidence="19">Whole organism</tissue>
    </source>
</reference>
<dbReference type="GO" id="GO:0008286">
    <property type="term" value="P:insulin receptor signaling pathway"/>
    <property type="evidence" value="ECO:0007669"/>
    <property type="project" value="UniProtKB-ARBA"/>
</dbReference>
<feature type="domain" description="Protein kinase" evidence="15">
    <location>
        <begin position="190"/>
        <end position="447"/>
    </location>
</feature>
<dbReference type="SMART" id="SM00233">
    <property type="entry name" value="PH"/>
    <property type="match status" value="1"/>
</dbReference>
<dbReference type="InterPro" id="IPR017441">
    <property type="entry name" value="Protein_kinase_ATP_BS"/>
</dbReference>
<comment type="catalytic activity">
    <reaction evidence="11">
        <text>L-seryl-[protein] + ATP = O-phospho-L-seryl-[protein] + ADP + H(+)</text>
        <dbReference type="Rhea" id="RHEA:17989"/>
        <dbReference type="Rhea" id="RHEA-COMP:9863"/>
        <dbReference type="Rhea" id="RHEA-COMP:11604"/>
        <dbReference type="ChEBI" id="CHEBI:15378"/>
        <dbReference type="ChEBI" id="CHEBI:29999"/>
        <dbReference type="ChEBI" id="CHEBI:30616"/>
        <dbReference type="ChEBI" id="CHEBI:83421"/>
        <dbReference type="ChEBI" id="CHEBI:456216"/>
        <dbReference type="EC" id="2.7.11.1"/>
    </reaction>
</comment>
<dbReference type="GO" id="GO:0004674">
    <property type="term" value="F:protein serine/threonine kinase activity"/>
    <property type="evidence" value="ECO:0007669"/>
    <property type="project" value="UniProtKB-KW"/>
</dbReference>
<dbReference type="SUPFAM" id="SSF56112">
    <property type="entry name" value="Protein kinase-like (PK-like)"/>
    <property type="match status" value="1"/>
</dbReference>
<dbReference type="Pfam" id="PF00433">
    <property type="entry name" value="Pkinase_C"/>
    <property type="match status" value="1"/>
</dbReference>
<comment type="catalytic activity">
    <reaction evidence="10">
        <text>L-threonyl-[protein] + ATP = O-phospho-L-threonyl-[protein] + ADP + H(+)</text>
        <dbReference type="Rhea" id="RHEA:46608"/>
        <dbReference type="Rhea" id="RHEA-COMP:11060"/>
        <dbReference type="Rhea" id="RHEA-COMP:11605"/>
        <dbReference type="ChEBI" id="CHEBI:15378"/>
        <dbReference type="ChEBI" id="CHEBI:30013"/>
        <dbReference type="ChEBI" id="CHEBI:30616"/>
        <dbReference type="ChEBI" id="CHEBI:61977"/>
        <dbReference type="ChEBI" id="CHEBI:456216"/>
        <dbReference type="EC" id="2.7.11.1"/>
    </reaction>
</comment>
<evidence type="ECO:0000256" key="13">
    <source>
        <dbReference type="SAM" id="MobiDB-lite"/>
    </source>
</evidence>
<evidence type="ECO:0000256" key="1">
    <source>
        <dbReference type="ARBA" id="ARBA00006935"/>
    </source>
</evidence>
<dbReference type="Gene3D" id="1.10.510.10">
    <property type="entry name" value="Transferase(Phosphotransferase) domain 1"/>
    <property type="match status" value="1"/>
</dbReference>
<evidence type="ECO:0000313" key="19">
    <source>
        <dbReference type="RefSeq" id="XP_011301178.1"/>
    </source>
</evidence>
<keyword evidence="6" id="KW-0808">Transferase</keyword>
<dbReference type="AlphaFoldDB" id="A0A0C9QZY5"/>
<dbReference type="SUPFAM" id="SSF50729">
    <property type="entry name" value="PH domain-like"/>
    <property type="match status" value="1"/>
</dbReference>
<evidence type="ECO:0000256" key="10">
    <source>
        <dbReference type="ARBA" id="ARBA00047899"/>
    </source>
</evidence>
<dbReference type="Proteomes" id="UP000694866">
    <property type="component" value="Unplaced"/>
</dbReference>
<gene>
    <name evidence="17" type="primary">Akt1_1</name>
    <name evidence="19" type="synonym">Akt</name>
    <name evidence="17" type="ORF">g.11898</name>
</gene>
<dbReference type="Pfam" id="PF00169">
    <property type="entry name" value="PH"/>
    <property type="match status" value="1"/>
</dbReference>
<dbReference type="GO" id="GO:0005524">
    <property type="term" value="F:ATP binding"/>
    <property type="evidence" value="ECO:0007669"/>
    <property type="project" value="UniProtKB-UniRule"/>
</dbReference>
<dbReference type="InterPro" id="IPR008271">
    <property type="entry name" value="Ser/Thr_kinase_AS"/>
</dbReference>
<dbReference type="InterPro" id="IPR000719">
    <property type="entry name" value="Prot_kinase_dom"/>
</dbReference>
<evidence type="ECO:0000256" key="5">
    <source>
        <dbReference type="ARBA" id="ARBA00022553"/>
    </source>
</evidence>
<dbReference type="PROSITE" id="PS00107">
    <property type="entry name" value="PROTEIN_KINASE_ATP"/>
    <property type="match status" value="1"/>
</dbReference>
<reference evidence="17" key="1">
    <citation type="submission" date="2015-01" db="EMBL/GenBank/DDBJ databases">
        <title>Transcriptome Assembly of Fopius arisanus.</title>
        <authorList>
            <person name="Geib S."/>
        </authorList>
    </citation>
    <scope>NUCLEOTIDE SEQUENCE</scope>
</reference>
<dbReference type="SMART" id="SM00133">
    <property type="entry name" value="S_TK_X"/>
    <property type="match status" value="1"/>
</dbReference>
<dbReference type="FunFam" id="1.10.510.10:FF:000033">
    <property type="entry name" value="Non-specific serine/threonine protein kinase"/>
    <property type="match status" value="1"/>
</dbReference>
<evidence type="ECO:0000256" key="11">
    <source>
        <dbReference type="ARBA" id="ARBA00048679"/>
    </source>
</evidence>
<dbReference type="FunFam" id="3.30.200.20:FF:001053">
    <property type="entry name" value="Non-specific serine/threonine protein kinase"/>
    <property type="match status" value="1"/>
</dbReference>
<dbReference type="CDD" id="cd05571">
    <property type="entry name" value="STKc_PKB"/>
    <property type="match status" value="1"/>
</dbReference>
<dbReference type="Gene3D" id="3.30.200.20">
    <property type="entry name" value="Phosphorylase Kinase, domain 1"/>
    <property type="match status" value="1"/>
</dbReference>
<dbReference type="InterPro" id="IPR039026">
    <property type="entry name" value="PH_PKB"/>
</dbReference>
<dbReference type="InterPro" id="IPR011993">
    <property type="entry name" value="PH-like_dom_sf"/>
</dbReference>
<keyword evidence="9 12" id="KW-0067">ATP-binding</keyword>
<sequence length="534" mass="60129">MSVVASGSQQVVKEGWLQKRGEHIKNWRSRYFVLRDDGTLVGFKSKPDQQMAATAQPLNNFTVRGCQIMSVDRPKPFTFVIRGLQWTTVIERTFHVETEKEREDWVAAIRYVADRLATEEQHLQQPSMQISSSSEDVEMETTGRSDSGSSLGIISPDGDGSIDELSAKFSVQGTSSSKSSGKKKVTLENFEFLKVLGKGTFGKVILCREKATGHLYAIKILRKEVIIRKDEVAHTLTENRVLRTTSHPFLISLKYSFQTADRLCFVMEYVNGGELFFHLSRSRVFGEDRTRFYGAEIISALGYLHSQGIIYRDLKLENLLLDKDGHIKIADFGLCKEDITYGRTTKTFCGTPEYLAPEVLEDNDYGRAVDWWGVGVVMYEMMCGRLPFYNRDHEKLFTLILLEEVKFPRTISHEAKDLLGGLLIKDPSRRLGGGPNDAKDIMCHAFFSSIDWSDLVQKKIAPPFKPQVTSETDTRYFDSEFTGESVELTPPDQGCLGSAGGLNSIAEEQEHFPQFSYQESHSAATSSISVSIIH</sequence>
<evidence type="ECO:0000256" key="9">
    <source>
        <dbReference type="ARBA" id="ARBA00022840"/>
    </source>
</evidence>
<evidence type="ECO:0000256" key="3">
    <source>
        <dbReference type="ARBA" id="ARBA00022473"/>
    </source>
</evidence>
<evidence type="ECO:0000259" key="15">
    <source>
        <dbReference type="PROSITE" id="PS50011"/>
    </source>
</evidence>
<dbReference type="InterPro" id="IPR011009">
    <property type="entry name" value="Kinase-like_dom_sf"/>
</dbReference>
<keyword evidence="18" id="KW-1185">Reference proteome</keyword>
<keyword evidence="3" id="KW-0217">Developmental protein</keyword>
<name>A0A0C9QZY5_9HYME</name>
<feature type="compositionally biased region" description="Polar residues" evidence="13">
    <location>
        <begin position="123"/>
        <end position="134"/>
    </location>
</feature>
<dbReference type="PROSITE" id="PS50011">
    <property type="entry name" value="PROTEIN_KINASE_DOM"/>
    <property type="match status" value="1"/>
</dbReference>
<dbReference type="SMART" id="SM00220">
    <property type="entry name" value="S_TKc"/>
    <property type="match status" value="1"/>
</dbReference>
<evidence type="ECO:0000256" key="8">
    <source>
        <dbReference type="ARBA" id="ARBA00022777"/>
    </source>
</evidence>
<dbReference type="PROSITE" id="PS51285">
    <property type="entry name" value="AGC_KINASE_CTER"/>
    <property type="match status" value="1"/>
</dbReference>
<accession>A0A9R1TYN6</accession>
<dbReference type="GeneID" id="105265410"/>
<feature type="region of interest" description="Disordered" evidence="13">
    <location>
        <begin position="122"/>
        <end position="153"/>
    </location>
</feature>
<dbReference type="PROSITE" id="PS50003">
    <property type="entry name" value="PH_DOMAIN"/>
    <property type="match status" value="1"/>
</dbReference>
<comment type="similarity">
    <text evidence="1">Belongs to the protein kinase superfamily. AGC Ser/Thr protein kinase family. RAC subfamily.</text>
</comment>
<feature type="binding site" evidence="12">
    <location>
        <position position="229"/>
    </location>
    <ligand>
        <name>ATP</name>
        <dbReference type="ChEBI" id="CHEBI:30616"/>
    </ligand>
</feature>